<dbReference type="Proteomes" id="UP000436858">
    <property type="component" value="Unassembled WGS sequence"/>
</dbReference>
<dbReference type="EMBL" id="WCSY01000041">
    <property type="protein sequence ID" value="KAB4304980.1"/>
    <property type="molecule type" value="Genomic_DNA"/>
</dbReference>
<evidence type="ECO:0000313" key="5">
    <source>
        <dbReference type="EMBL" id="BCA48377.1"/>
    </source>
</evidence>
<proteinExistence type="predicted"/>
<dbReference type="EMBL" id="CZAP01000013">
    <property type="protein sequence ID" value="CUP79593.1"/>
    <property type="molecule type" value="Genomic_DNA"/>
</dbReference>
<dbReference type="EMBL" id="AP022660">
    <property type="protein sequence ID" value="BCA48377.1"/>
    <property type="molecule type" value="Genomic_DNA"/>
</dbReference>
<dbReference type="PIRSF" id="PIRSF018063">
    <property type="entry name" value="Ferrtn_UCP018063"/>
    <property type="match status" value="1"/>
</dbReference>
<keyword evidence="3" id="KW-0479">Metal-binding</keyword>
<feature type="binding site" evidence="3">
    <location>
        <position position="146"/>
    </location>
    <ligand>
        <name>Fe cation</name>
        <dbReference type="ChEBI" id="CHEBI:24875"/>
    </ligand>
</feature>
<reference evidence="14" key="7">
    <citation type="submission" date="2021-07" db="EMBL/GenBank/DDBJ databases">
        <title>Comparative genomics of Bacteroides fragilis group isolates reveals species-dependent resistance mechanisms and validates clinical tools for resistance prediction.</title>
        <authorList>
            <person name="Wallace M.J."/>
            <person name="Jean S."/>
            <person name="Wallace M.A."/>
            <person name="Carey-Ann B.D."/>
            <person name="Dantas G."/>
        </authorList>
    </citation>
    <scope>NUCLEOTIDE SEQUENCE</scope>
    <source>
        <strain evidence="14">BJH_160</strain>
    </source>
</reference>
<evidence type="ECO:0000313" key="10">
    <source>
        <dbReference type="EMBL" id="KAB4456257.1"/>
    </source>
</evidence>
<dbReference type="Pfam" id="PF00210">
    <property type="entry name" value="Ferritin"/>
    <property type="match status" value="1"/>
</dbReference>
<dbReference type="AlphaFoldDB" id="A0A0P0EWR5"/>
<dbReference type="KEGG" id="btho:Btheta7330_04465"/>
<dbReference type="GO" id="GO:0004322">
    <property type="term" value="F:ferroxidase activity"/>
    <property type="evidence" value="ECO:0007669"/>
    <property type="project" value="TreeGrafter"/>
</dbReference>
<dbReference type="InterPro" id="IPR009078">
    <property type="entry name" value="Ferritin-like_SF"/>
</dbReference>
<dbReference type="Proteomes" id="UP001200544">
    <property type="component" value="Unassembled WGS sequence"/>
</dbReference>
<name>A0A0P0EWR5_BACT4</name>
<evidence type="ECO:0000313" key="6">
    <source>
        <dbReference type="EMBL" id="CUP79593.1"/>
    </source>
</evidence>
<dbReference type="EMBL" id="CP083680">
    <property type="protein sequence ID" value="UYU67464.1"/>
    <property type="molecule type" value="Genomic_DNA"/>
</dbReference>
<dbReference type="Proteomes" id="UP000284785">
    <property type="component" value="Unassembled WGS sequence"/>
</dbReference>
<dbReference type="Proteomes" id="UP001217776">
    <property type="component" value="Unassembled WGS sequence"/>
</dbReference>
<reference evidence="5 30" key="4">
    <citation type="submission" date="2020-02" db="EMBL/GenBank/DDBJ databases">
        <title>Whole-genome sequencing and comparative analysis of the genomes of Bacteroides thetaiotaomicron and Escherichia coli isolated from a healthy resident in Vietnam.</title>
        <authorList>
            <person name="Mohsin M."/>
            <person name="Tanaka K."/>
            <person name="Kawahara R."/>
            <person name="Kondo S."/>
            <person name="Noguchi H."/>
            <person name="Motooka D."/>
            <person name="Nakamura S."/>
            <person name="Khong D.T."/>
            <person name="Nguyen T.N."/>
            <person name="Tran H.T."/>
            <person name="Yamamoto Y."/>
        </authorList>
    </citation>
    <scope>NUCLEOTIDE SEQUENCE [LARGE SCALE GENOMIC DNA]</scope>
    <source>
        <strain evidence="5 30">F9-2</strain>
    </source>
</reference>
<reference evidence="21 22" key="1">
    <citation type="submission" date="2015-09" db="EMBL/GenBank/DDBJ databases">
        <authorList>
            <consortium name="Pathogen Informatics"/>
        </authorList>
    </citation>
    <scope>NUCLEOTIDE SEQUENCE [LARGE SCALE GENOMIC DNA]</scope>
    <source>
        <strain evidence="6 22">2789STDY5834899</strain>
        <strain evidence="7 21">2789STDY5834945</strain>
    </source>
</reference>
<evidence type="ECO:0000313" key="31">
    <source>
        <dbReference type="Proteomes" id="UP001156218"/>
    </source>
</evidence>
<dbReference type="PROSITE" id="PS50905">
    <property type="entry name" value="FERRITIN_LIKE"/>
    <property type="match status" value="1"/>
</dbReference>
<dbReference type="Proteomes" id="UP000500882">
    <property type="component" value="Chromosome"/>
</dbReference>
<evidence type="ECO:0000313" key="24">
    <source>
        <dbReference type="Proteomes" id="UP000284785"/>
    </source>
</evidence>
<dbReference type="EMBL" id="QROV01000012">
    <property type="protein sequence ID" value="RHL58856.1"/>
    <property type="molecule type" value="Genomic_DNA"/>
</dbReference>
<reference evidence="18 31" key="6">
    <citation type="submission" date="2021-06" db="EMBL/GenBank/DDBJ databases">
        <title>Interrogation of the integrated mobile genetic elements in gut-associated Bacteroides with a consensus prediction approach.</title>
        <authorList>
            <person name="Campbell D.E."/>
            <person name="Leigh J.R."/>
            <person name="Kim T."/>
            <person name="England W."/>
            <person name="Whitaker R.J."/>
            <person name="Degnan P.H."/>
        </authorList>
    </citation>
    <scope>NUCLEOTIDE SEQUENCE</scope>
    <source>
        <strain evidence="20">VPI-3443</strain>
        <strain evidence="19">VPI-BTDOT2</strain>
        <strain evidence="18 31">WAL8669</strain>
    </source>
</reference>
<dbReference type="Proteomes" id="UP000460317">
    <property type="component" value="Unassembled WGS sequence"/>
</dbReference>
<dbReference type="EMBL" id="JAGZEE010000031">
    <property type="protein sequence ID" value="MBS5412505.1"/>
    <property type="molecule type" value="Genomic_DNA"/>
</dbReference>
<feature type="binding site" evidence="3">
    <location>
        <position position="29"/>
    </location>
    <ligand>
        <name>Fe cation</name>
        <dbReference type="ChEBI" id="CHEBI:24875"/>
    </ligand>
</feature>
<dbReference type="Proteomes" id="UP000095576">
    <property type="component" value="Unassembled WGS sequence"/>
</dbReference>
<dbReference type="GO" id="GO:0005829">
    <property type="term" value="C:cytosol"/>
    <property type="evidence" value="ECO:0007669"/>
    <property type="project" value="TreeGrafter"/>
</dbReference>
<evidence type="ECO:0000313" key="23">
    <source>
        <dbReference type="Proteomes" id="UP000283616"/>
    </source>
</evidence>
<evidence type="ECO:0000313" key="32">
    <source>
        <dbReference type="Proteomes" id="UP001217776"/>
    </source>
</evidence>
<dbReference type="PATRIC" id="fig|818.23.peg.4599"/>
<dbReference type="GeneID" id="60924993"/>
<evidence type="ECO:0000313" key="20">
    <source>
        <dbReference type="EMBL" id="UYU91234.1"/>
    </source>
</evidence>
<dbReference type="Proteomes" id="UP000488521">
    <property type="component" value="Unassembled WGS sequence"/>
</dbReference>
<evidence type="ECO:0000313" key="13">
    <source>
        <dbReference type="EMBL" id="MBS5412505.1"/>
    </source>
</evidence>
<evidence type="ECO:0000259" key="4">
    <source>
        <dbReference type="PROSITE" id="PS50905"/>
    </source>
</evidence>
<dbReference type="InterPro" id="IPR009040">
    <property type="entry name" value="Ferritin-like_diiron"/>
</dbReference>
<evidence type="ECO:0000313" key="7">
    <source>
        <dbReference type="EMBL" id="CUQ29413.1"/>
    </source>
</evidence>
<evidence type="ECO:0000313" key="12">
    <source>
        <dbReference type="EMBL" id="KAB4475670.1"/>
    </source>
</evidence>
<dbReference type="InterPro" id="IPR008331">
    <property type="entry name" value="Ferritin_DPS_dom"/>
</dbReference>
<evidence type="ECO:0000313" key="16">
    <source>
        <dbReference type="EMBL" id="RHD91047.1"/>
    </source>
</evidence>
<evidence type="ECO:0000256" key="2">
    <source>
        <dbReference type="ARBA" id="ARBA00023004"/>
    </source>
</evidence>
<accession>C6IPK9</accession>
<reference evidence="13" key="5">
    <citation type="submission" date="2021-02" db="EMBL/GenBank/DDBJ databases">
        <title>Infant gut strain persistence is associated with maternal origin, phylogeny, and functional potential including surface adhesion and iron acquisition.</title>
        <authorList>
            <person name="Lou Y.C."/>
        </authorList>
    </citation>
    <scope>NUCLEOTIDE SEQUENCE</scope>
    <source>
        <strain evidence="13">L3_082_243G1_dasL3_082_243G1_maxbin2.maxbin.015s ta_sub</strain>
    </source>
</reference>
<protein>
    <submittedName>
        <fullName evidence="5 15">Ferritin</fullName>
    </submittedName>
    <submittedName>
        <fullName evidence="6">Protein distantly related to bacterial ferritins</fullName>
    </submittedName>
</protein>
<feature type="binding site" evidence="3">
    <location>
        <position position="149"/>
    </location>
    <ligand>
        <name>Fe cation</name>
        <dbReference type="ChEBI" id="CHEBI:24875"/>
    </ligand>
</feature>
<evidence type="ECO:0000313" key="15">
    <source>
        <dbReference type="EMBL" id="MDC2239480.1"/>
    </source>
</evidence>
<dbReference type="SUPFAM" id="SSF47240">
    <property type="entry name" value="Ferritin-like"/>
    <property type="match status" value="1"/>
</dbReference>
<dbReference type="CDD" id="cd01052">
    <property type="entry name" value="DPSL"/>
    <property type="match status" value="1"/>
</dbReference>
<evidence type="ECO:0000256" key="3">
    <source>
        <dbReference type="PIRSR" id="PIRSR018063-50"/>
    </source>
</evidence>
<dbReference type="InterPro" id="IPR033921">
    <property type="entry name" value="DPSL_diiron-bd_dom"/>
</dbReference>
<feature type="binding site" evidence="3">
    <location>
        <position position="114"/>
    </location>
    <ligand>
        <name>Fe cation</name>
        <dbReference type="ChEBI" id="CHEBI:24875"/>
    </ligand>
</feature>
<dbReference type="Proteomes" id="UP000440614">
    <property type="component" value="Unassembled WGS sequence"/>
</dbReference>
<dbReference type="Proteomes" id="UP001156216">
    <property type="component" value="Chromosome"/>
</dbReference>
<dbReference type="InterPro" id="IPR012347">
    <property type="entry name" value="Ferritin-like"/>
</dbReference>
<dbReference type="Proteomes" id="UP000095541">
    <property type="component" value="Unassembled WGS sequence"/>
</dbReference>
<evidence type="ECO:0000313" key="9">
    <source>
        <dbReference type="EMBL" id="KAB4453079.1"/>
    </source>
</evidence>
<keyword evidence="2 3" id="KW-0408">Iron</keyword>
<evidence type="ECO:0000313" key="18">
    <source>
        <dbReference type="EMBL" id="UYU67464.1"/>
    </source>
</evidence>
<reference evidence="15" key="8">
    <citation type="submission" date="2022-10" db="EMBL/GenBank/DDBJ databases">
        <title>Human gut microbiome strain richness.</title>
        <authorList>
            <person name="Chen-Liaw A."/>
        </authorList>
    </citation>
    <scope>NUCLEOTIDE SEQUENCE</scope>
    <source>
        <strain evidence="15">1001283st1_A3_1001283B150304_161114</strain>
    </source>
</reference>
<accession>A0A0P0EWR5</accession>
<dbReference type="EMBL" id="WCRW01000007">
    <property type="protein sequence ID" value="KAB4456257.1"/>
    <property type="molecule type" value="Genomic_DNA"/>
</dbReference>
<dbReference type="Proteomes" id="UP000283616">
    <property type="component" value="Unassembled WGS sequence"/>
</dbReference>
<dbReference type="Proteomes" id="UP001156218">
    <property type="component" value="Chromosome"/>
</dbReference>
<evidence type="ECO:0000313" key="22">
    <source>
        <dbReference type="Proteomes" id="UP000095576"/>
    </source>
</evidence>
<evidence type="ECO:0000256" key="1">
    <source>
        <dbReference type="ARBA" id="ARBA00022434"/>
    </source>
</evidence>
<dbReference type="EMBL" id="JAHYQA010000025">
    <property type="protein sequence ID" value="MCE9240465.1"/>
    <property type="molecule type" value="Genomic_DNA"/>
</dbReference>
<dbReference type="GO" id="GO:0006879">
    <property type="term" value="P:intracellular iron ion homeostasis"/>
    <property type="evidence" value="ECO:0007669"/>
    <property type="project" value="UniProtKB-KW"/>
</dbReference>
<dbReference type="EMBL" id="JAQNVG010000105">
    <property type="protein sequence ID" value="MDC2239480.1"/>
    <property type="molecule type" value="Genomic_DNA"/>
</dbReference>
<evidence type="ECO:0000313" key="17">
    <source>
        <dbReference type="EMBL" id="RHL58856.1"/>
    </source>
</evidence>
<dbReference type="RefSeq" id="WP_008762757.1">
    <property type="nucleotide sequence ID" value="NZ_AP022660.1"/>
</dbReference>
<dbReference type="EMBL" id="QSJP01000002">
    <property type="protein sequence ID" value="RHD91047.1"/>
    <property type="molecule type" value="Genomic_DNA"/>
</dbReference>
<dbReference type="EMBL" id="CZBI01000005">
    <property type="protein sequence ID" value="CUQ29413.1"/>
    <property type="molecule type" value="Genomic_DNA"/>
</dbReference>
<dbReference type="EMBL" id="WCRS01000004">
    <property type="protein sequence ID" value="KAB4475670.1"/>
    <property type="molecule type" value="Genomic_DNA"/>
</dbReference>
<gene>
    <name evidence="5" type="ORF">BatF92_03190</name>
    <name evidence="17" type="ORF">DW011_12350</name>
    <name evidence="16" type="ORF">DW780_03595</name>
    <name evidence="6" type="ORF">ERS852511_03236</name>
    <name evidence="7" type="ORF">ERS852557_03377</name>
    <name evidence="12" type="ORF">GAN59_09420</name>
    <name evidence="10" type="ORF">GAN75_13170</name>
    <name evidence="11" type="ORF">GAN91_24350</name>
    <name evidence="9" type="ORF">GAN93_08085</name>
    <name evidence="8" type="ORF">GAO51_26935</name>
    <name evidence="14" type="ORF">K0H07_25325</name>
    <name evidence="13" type="ORF">KHY35_17665</name>
    <name evidence="19" type="ORF">KQP59_01220</name>
    <name evidence="18" type="ORF">KQP68_04045</name>
    <name evidence="20" type="ORF">KQP74_00965</name>
    <name evidence="15" type="ORF">PO127_27445</name>
</gene>
<evidence type="ECO:0000313" key="29">
    <source>
        <dbReference type="Proteomes" id="UP000488521"/>
    </source>
</evidence>
<dbReference type="Proteomes" id="UP000436825">
    <property type="component" value="Unassembled WGS sequence"/>
</dbReference>
<dbReference type="PANTHER" id="PTHR30295">
    <property type="entry name" value="BACTERIOFERRITIN"/>
    <property type="match status" value="1"/>
</dbReference>
<feature type="domain" description="Ferritin-like diiron" evidence="4">
    <location>
        <begin position="12"/>
        <end position="164"/>
    </location>
</feature>
<evidence type="ECO:0000313" key="8">
    <source>
        <dbReference type="EMBL" id="KAB4304980.1"/>
    </source>
</evidence>
<evidence type="ECO:0000313" key="21">
    <source>
        <dbReference type="Proteomes" id="UP000095541"/>
    </source>
</evidence>
<dbReference type="InterPro" id="IPR014490">
    <property type="entry name" value="Dps-like"/>
</dbReference>
<dbReference type="Proteomes" id="UP001162960">
    <property type="component" value="Chromosome"/>
</dbReference>
<dbReference type="GO" id="GO:0020037">
    <property type="term" value="F:heme binding"/>
    <property type="evidence" value="ECO:0007669"/>
    <property type="project" value="TreeGrafter"/>
</dbReference>
<dbReference type="EMBL" id="WCRY01000037">
    <property type="protein sequence ID" value="KAB4472974.1"/>
    <property type="molecule type" value="Genomic_DNA"/>
</dbReference>
<evidence type="ECO:0000313" key="26">
    <source>
        <dbReference type="Proteomes" id="UP000436858"/>
    </source>
</evidence>
<dbReference type="EMBL" id="CP083681">
    <property type="protein sequence ID" value="UYU71762.1"/>
    <property type="molecule type" value="Genomic_DNA"/>
</dbReference>
<dbReference type="Proteomes" id="UP000782901">
    <property type="component" value="Unassembled WGS sequence"/>
</dbReference>
<sequence length="170" mass="19555">MARESVKILQGKLDVESLISQLNAALSEEWLAYYQYWVGALVVEGAMRADVQGEFEEHAEEERRHAQLLADRIIELEGVPVLDPKKWFELARCKYDAPQGFDSVSLLKDNVASERCAILRYQEIADFTNGKDFTTCDIAKHILAEEEEHEQDLQDYLTDIARMKKSFLDK</sequence>
<dbReference type="OMA" id="CGYDAPD"/>
<organism evidence="15 32">
    <name type="scientific">Bacteroides thetaiotaomicron</name>
    <dbReference type="NCBI Taxonomy" id="818"/>
    <lineage>
        <taxon>Bacteria</taxon>
        <taxon>Pseudomonadati</taxon>
        <taxon>Bacteroidota</taxon>
        <taxon>Bacteroidia</taxon>
        <taxon>Bacteroidales</taxon>
        <taxon>Bacteroidaceae</taxon>
        <taxon>Bacteroides</taxon>
    </lineage>
</organism>
<dbReference type="PANTHER" id="PTHR30295:SF1">
    <property type="entry name" value="DNA PROTECTION DURING STARVATION PROTEIN"/>
    <property type="match status" value="1"/>
</dbReference>
<feature type="binding site" evidence="3">
    <location>
        <position position="65"/>
    </location>
    <ligand>
        <name>Fe cation</name>
        <dbReference type="ChEBI" id="CHEBI:24875"/>
    </ligand>
</feature>
<dbReference type="EMBL" id="WCSB01000006">
    <property type="protein sequence ID" value="KAB4453079.1"/>
    <property type="molecule type" value="Genomic_DNA"/>
</dbReference>
<dbReference type="EMBL" id="CP083685">
    <property type="protein sequence ID" value="UYU91234.1"/>
    <property type="molecule type" value="Genomic_DNA"/>
</dbReference>
<dbReference type="GO" id="GO:0008199">
    <property type="term" value="F:ferric iron binding"/>
    <property type="evidence" value="ECO:0007669"/>
    <property type="project" value="InterPro"/>
</dbReference>
<dbReference type="Gene3D" id="1.20.1260.10">
    <property type="match status" value="1"/>
</dbReference>
<evidence type="ECO:0000313" key="25">
    <source>
        <dbReference type="Proteomes" id="UP000436825"/>
    </source>
</evidence>
<reference evidence="23 24" key="2">
    <citation type="submission" date="2018-08" db="EMBL/GenBank/DDBJ databases">
        <title>A genome reference for cultivated species of the human gut microbiota.</title>
        <authorList>
            <person name="Zou Y."/>
            <person name="Xue W."/>
            <person name="Luo G."/>
        </authorList>
    </citation>
    <scope>NUCLEOTIDE SEQUENCE [LARGE SCALE GENOMIC DNA]</scope>
    <source>
        <strain evidence="17 23">AF37-12</strain>
        <strain evidence="16 24">AM30-26</strain>
    </source>
</reference>
<evidence type="ECO:0000313" key="14">
    <source>
        <dbReference type="EMBL" id="MCE9240465.1"/>
    </source>
</evidence>
<evidence type="ECO:0000313" key="19">
    <source>
        <dbReference type="EMBL" id="UYU71762.1"/>
    </source>
</evidence>
<evidence type="ECO:0000313" key="11">
    <source>
        <dbReference type="EMBL" id="KAB4472974.1"/>
    </source>
</evidence>
<reference evidence="25 26" key="3">
    <citation type="journal article" date="2019" name="Nat. Med.">
        <title>A library of human gut bacterial isolates paired with longitudinal multiomics data enables mechanistic microbiome research.</title>
        <authorList>
            <person name="Poyet M."/>
            <person name="Groussin M."/>
            <person name="Gibbons S.M."/>
            <person name="Avila-Pacheco J."/>
            <person name="Jiang X."/>
            <person name="Kearney S.M."/>
            <person name="Perrotta A.R."/>
            <person name="Berdy B."/>
            <person name="Zhao S."/>
            <person name="Lieberman T.D."/>
            <person name="Swanson P.K."/>
            <person name="Smith M."/>
            <person name="Roesemann S."/>
            <person name="Alexander J.E."/>
            <person name="Rich S.A."/>
            <person name="Livny J."/>
            <person name="Vlamakis H."/>
            <person name="Clish C."/>
            <person name="Bullock K."/>
            <person name="Deik A."/>
            <person name="Scott J."/>
            <person name="Pierce K.A."/>
            <person name="Xavier R.J."/>
            <person name="Alm E.J."/>
        </authorList>
    </citation>
    <scope>NUCLEOTIDE SEQUENCE [LARGE SCALE GENOMIC DNA]</scope>
    <source>
        <strain evidence="12 29">BIOML-A156</strain>
        <strain evidence="10 25">BIOML-A160</strain>
        <strain evidence="11 26">BIOML-A162</strain>
        <strain evidence="9 28">BIOML-A165</strain>
        <strain evidence="8 27">BIOML-A188</strain>
    </source>
</reference>
<keyword evidence="1" id="KW-0409">Iron storage</keyword>
<evidence type="ECO:0000313" key="27">
    <source>
        <dbReference type="Proteomes" id="UP000440614"/>
    </source>
</evidence>
<evidence type="ECO:0000313" key="30">
    <source>
        <dbReference type="Proteomes" id="UP000500882"/>
    </source>
</evidence>
<evidence type="ECO:0000313" key="28">
    <source>
        <dbReference type="Proteomes" id="UP000460317"/>
    </source>
</evidence>